<dbReference type="AlphaFoldDB" id="A0A0K2V774"/>
<accession>A0A0K2V774</accession>
<dbReference type="EMBL" id="HACA01028824">
    <property type="protein sequence ID" value="CDW46185.1"/>
    <property type="molecule type" value="Transcribed_RNA"/>
</dbReference>
<feature type="non-terminal residue" evidence="1">
    <location>
        <position position="1"/>
    </location>
</feature>
<proteinExistence type="predicted"/>
<protein>
    <submittedName>
        <fullName evidence="1">Uncharacterized protein</fullName>
    </submittedName>
</protein>
<organism evidence="1">
    <name type="scientific">Lepeophtheirus salmonis</name>
    <name type="common">Salmon louse</name>
    <name type="synonym">Caligus salmonis</name>
    <dbReference type="NCBI Taxonomy" id="72036"/>
    <lineage>
        <taxon>Eukaryota</taxon>
        <taxon>Metazoa</taxon>
        <taxon>Ecdysozoa</taxon>
        <taxon>Arthropoda</taxon>
        <taxon>Crustacea</taxon>
        <taxon>Multicrustacea</taxon>
        <taxon>Hexanauplia</taxon>
        <taxon>Copepoda</taxon>
        <taxon>Siphonostomatoida</taxon>
        <taxon>Caligidae</taxon>
        <taxon>Lepeophtheirus</taxon>
    </lineage>
</organism>
<evidence type="ECO:0000313" key="1">
    <source>
        <dbReference type="EMBL" id="CDW46185.1"/>
    </source>
</evidence>
<name>A0A0K2V774_LEPSM</name>
<reference evidence="1" key="1">
    <citation type="submission" date="2014-05" db="EMBL/GenBank/DDBJ databases">
        <authorList>
            <person name="Chronopoulou M."/>
        </authorList>
    </citation>
    <scope>NUCLEOTIDE SEQUENCE</scope>
    <source>
        <tissue evidence="1">Whole organism</tissue>
    </source>
</reference>
<sequence>LKWTQIVFLVIAIHTYVHITKRNEAINRIFNYDQLHYLSNNKIISSLRLLPP</sequence>